<dbReference type="Pfam" id="PF17517">
    <property type="entry name" value="IgGFc_binding"/>
    <property type="match status" value="1"/>
</dbReference>
<evidence type="ECO:0000256" key="2">
    <source>
        <dbReference type="SAM" id="Phobius"/>
    </source>
</evidence>
<keyword evidence="2" id="KW-1133">Transmembrane helix</keyword>
<dbReference type="AlphaFoldDB" id="A0A8W8P0S0"/>
<dbReference type="InterPro" id="IPR035234">
    <property type="entry name" value="IgGFc-bd_N"/>
</dbReference>
<keyword evidence="5" id="KW-1185">Reference proteome</keyword>
<accession>A0A8W8P0S0</accession>
<dbReference type="EnsemblMetazoa" id="G8867.1">
    <property type="protein sequence ID" value="G8867.1:cds"/>
    <property type="gene ID" value="G8867"/>
</dbReference>
<dbReference type="Proteomes" id="UP000005408">
    <property type="component" value="Unassembled WGS sequence"/>
</dbReference>
<protein>
    <recommendedName>
        <fullName evidence="3">IgGFc-binding protein N-terminal domain-containing protein</fullName>
    </recommendedName>
</protein>
<feature type="region of interest" description="Disordered" evidence="1">
    <location>
        <begin position="114"/>
        <end position="135"/>
    </location>
</feature>
<evidence type="ECO:0000313" key="5">
    <source>
        <dbReference type="Proteomes" id="UP000005408"/>
    </source>
</evidence>
<evidence type="ECO:0000256" key="1">
    <source>
        <dbReference type="SAM" id="MobiDB-lite"/>
    </source>
</evidence>
<keyword evidence="2" id="KW-0812">Transmembrane</keyword>
<proteinExistence type="predicted"/>
<evidence type="ECO:0000313" key="4">
    <source>
        <dbReference type="EnsemblMetazoa" id="G8867.1:cds"/>
    </source>
</evidence>
<dbReference type="PANTHER" id="PTHR46534">
    <property type="entry name" value="IGGFC_BINDING DOMAIN-CONTAINING PROTEIN"/>
    <property type="match status" value="1"/>
</dbReference>
<feature type="region of interest" description="Disordered" evidence="1">
    <location>
        <begin position="18"/>
        <end position="44"/>
    </location>
</feature>
<feature type="transmembrane region" description="Helical" evidence="2">
    <location>
        <begin position="53"/>
        <end position="75"/>
    </location>
</feature>
<reference evidence="4" key="1">
    <citation type="submission" date="2022-08" db="UniProtKB">
        <authorList>
            <consortium name="EnsemblMetazoa"/>
        </authorList>
    </citation>
    <scope>IDENTIFICATION</scope>
    <source>
        <strain evidence="4">05x7-T-G4-1.051#20</strain>
    </source>
</reference>
<feature type="compositionally biased region" description="Polar residues" evidence="1">
    <location>
        <begin position="126"/>
        <end position="135"/>
    </location>
</feature>
<dbReference type="PANTHER" id="PTHR46534:SF1">
    <property type="entry name" value="IGGFC-BINDING PROTEIN N-TERMINAL DOMAIN-CONTAINING PROTEIN"/>
    <property type="match status" value="1"/>
</dbReference>
<keyword evidence="2" id="KW-0472">Membrane</keyword>
<sequence>MKTDFIFDRSTIAPKQMPNRLNSELGGLSKEPNRKRIPRRTTKGRHKKQRTCILCLLLLILLLVSALYVAALFLIRTCTCEITTKLNKGANSSLDVKTTSSLVPVQNTSVEMSTTFTKDREIQRTPEPTSAPSLTTGISTEINQKFYLSVEAHMTSGHISAQNTTIGSRGREFIVLFTTDALESKKNIYVTSENGTKLNITTSPRLNASLKSQIDRSVNIPSSQRIILPQTIELQSFQKEVKSVLIKTSSDVFIISHYNDKDSVGSTTHIPINKLSTKYIVISTKPASDSYSQLAVAAIEDNTAISVTFKMKHNLPLKIEGKKFYNGDVFNFSLDRFETYQIEHKADLTGTFIESSAPIATFSGNDCNELEHIGACDHLVEQLPPTSSVDKTYIVPPNSDDRDTLIRITATENTHFSYMIGGDTQTLFLERLDYFDTHISSSQSCFIESKVPLLVTSIGLGSRNSVTAMGDPSMTIVPGINQYLDYYKIVVPPGYDHNYVSIMINFAFKDLLRINDKTINKFDIVFEENFLASSVTYSVRTVRVVEGELTASTVNGERFGLMFAGVTEYEAYGFSGNSLLL</sequence>
<name>A0A8W8P0S0_MAGGI</name>
<evidence type="ECO:0000259" key="3">
    <source>
        <dbReference type="Pfam" id="PF17517"/>
    </source>
</evidence>
<feature type="domain" description="IgGFc-binding protein N-terminal" evidence="3">
    <location>
        <begin position="266"/>
        <end position="522"/>
    </location>
</feature>
<organism evidence="4 5">
    <name type="scientific">Magallana gigas</name>
    <name type="common">Pacific oyster</name>
    <name type="synonym">Crassostrea gigas</name>
    <dbReference type="NCBI Taxonomy" id="29159"/>
    <lineage>
        <taxon>Eukaryota</taxon>
        <taxon>Metazoa</taxon>
        <taxon>Spiralia</taxon>
        <taxon>Lophotrochozoa</taxon>
        <taxon>Mollusca</taxon>
        <taxon>Bivalvia</taxon>
        <taxon>Autobranchia</taxon>
        <taxon>Pteriomorphia</taxon>
        <taxon>Ostreida</taxon>
        <taxon>Ostreoidea</taxon>
        <taxon>Ostreidae</taxon>
        <taxon>Magallana</taxon>
    </lineage>
</organism>
<feature type="compositionally biased region" description="Basic residues" evidence="1">
    <location>
        <begin position="33"/>
        <end position="44"/>
    </location>
</feature>